<proteinExistence type="predicted"/>
<dbReference type="Proteomes" id="UP001551695">
    <property type="component" value="Unassembled WGS sequence"/>
</dbReference>
<dbReference type="RefSeq" id="WP_357786200.1">
    <property type="nucleotide sequence ID" value="NZ_JBFAKC010000010.1"/>
</dbReference>
<comment type="caution">
    <text evidence="3">The sequence shown here is derived from an EMBL/GenBank/DDBJ whole genome shotgun (WGS) entry which is preliminary data.</text>
</comment>
<name>A0ABV3FY44_9NOCA</name>
<feature type="region of interest" description="Disordered" evidence="1">
    <location>
        <begin position="78"/>
        <end position="103"/>
    </location>
</feature>
<keyword evidence="4" id="KW-1185">Reference proteome</keyword>
<accession>A0ABV3FY44</accession>
<feature type="compositionally biased region" description="Pro residues" evidence="1">
    <location>
        <begin position="1"/>
        <end position="12"/>
    </location>
</feature>
<evidence type="ECO:0000313" key="4">
    <source>
        <dbReference type="Proteomes" id="UP001551695"/>
    </source>
</evidence>
<keyword evidence="2" id="KW-0812">Transmembrane</keyword>
<protein>
    <recommendedName>
        <fullName evidence="5">Serine protease</fullName>
    </recommendedName>
</protein>
<keyword evidence="2" id="KW-0472">Membrane</keyword>
<keyword evidence="2" id="KW-1133">Transmembrane helix</keyword>
<evidence type="ECO:0000313" key="3">
    <source>
        <dbReference type="EMBL" id="MEV0710355.1"/>
    </source>
</evidence>
<reference evidence="3 4" key="1">
    <citation type="submission" date="2024-06" db="EMBL/GenBank/DDBJ databases">
        <title>The Natural Products Discovery Center: Release of the First 8490 Sequenced Strains for Exploring Actinobacteria Biosynthetic Diversity.</title>
        <authorList>
            <person name="Kalkreuter E."/>
            <person name="Kautsar S.A."/>
            <person name="Yang D."/>
            <person name="Bader C.D."/>
            <person name="Teijaro C.N."/>
            <person name="Fluegel L."/>
            <person name="Davis C.M."/>
            <person name="Simpson J.R."/>
            <person name="Lauterbach L."/>
            <person name="Steele A.D."/>
            <person name="Gui C."/>
            <person name="Meng S."/>
            <person name="Li G."/>
            <person name="Viehrig K."/>
            <person name="Ye F."/>
            <person name="Su P."/>
            <person name="Kiefer A.F."/>
            <person name="Nichols A."/>
            <person name="Cepeda A.J."/>
            <person name="Yan W."/>
            <person name="Fan B."/>
            <person name="Jiang Y."/>
            <person name="Adhikari A."/>
            <person name="Zheng C.-J."/>
            <person name="Schuster L."/>
            <person name="Cowan T.M."/>
            <person name="Smanski M.J."/>
            <person name="Chevrette M.G."/>
            <person name="De Carvalho L.P.S."/>
            <person name="Shen B."/>
        </authorList>
    </citation>
    <scope>NUCLEOTIDE SEQUENCE [LARGE SCALE GENOMIC DNA]</scope>
    <source>
        <strain evidence="3 4">NPDC050403</strain>
    </source>
</reference>
<evidence type="ECO:0008006" key="5">
    <source>
        <dbReference type="Google" id="ProtNLM"/>
    </source>
</evidence>
<sequence>MTSPSPHTPPTAPFTQPFLAQTPAPTYPPDYEPRPVQDPNRAHRSRSKIPTWLWIVVGGIILLGAIGAGAAAFGEALGSSIGSIGPTTDHPEGPTAKTSLSQG</sequence>
<organism evidence="3 4">
    <name type="scientific">Nocardia aurea</name>
    <dbReference type="NCBI Taxonomy" id="2144174"/>
    <lineage>
        <taxon>Bacteria</taxon>
        <taxon>Bacillati</taxon>
        <taxon>Actinomycetota</taxon>
        <taxon>Actinomycetes</taxon>
        <taxon>Mycobacteriales</taxon>
        <taxon>Nocardiaceae</taxon>
        <taxon>Nocardia</taxon>
    </lineage>
</organism>
<evidence type="ECO:0000256" key="2">
    <source>
        <dbReference type="SAM" id="Phobius"/>
    </source>
</evidence>
<dbReference type="EMBL" id="JBFAKC010000010">
    <property type="protein sequence ID" value="MEV0710355.1"/>
    <property type="molecule type" value="Genomic_DNA"/>
</dbReference>
<gene>
    <name evidence="3" type="ORF">AB0I48_22560</name>
</gene>
<feature type="transmembrane region" description="Helical" evidence="2">
    <location>
        <begin position="51"/>
        <end position="73"/>
    </location>
</feature>
<feature type="region of interest" description="Disordered" evidence="1">
    <location>
        <begin position="1"/>
        <end position="45"/>
    </location>
</feature>
<evidence type="ECO:0000256" key="1">
    <source>
        <dbReference type="SAM" id="MobiDB-lite"/>
    </source>
</evidence>